<gene>
    <name evidence="2" type="ORF">ACJIZ3_023285</name>
</gene>
<keyword evidence="3" id="KW-1185">Reference proteome</keyword>
<feature type="compositionally biased region" description="Basic and acidic residues" evidence="1">
    <location>
        <begin position="72"/>
        <end position="85"/>
    </location>
</feature>
<evidence type="ECO:0000256" key="1">
    <source>
        <dbReference type="SAM" id="MobiDB-lite"/>
    </source>
</evidence>
<comment type="caution">
    <text evidence="2">The sequence shown here is derived from an EMBL/GenBank/DDBJ whole genome shotgun (WGS) entry which is preliminary data.</text>
</comment>
<name>A0ABD3TNQ4_9LAMI</name>
<proteinExistence type="predicted"/>
<protein>
    <submittedName>
        <fullName evidence="2">Uncharacterized protein</fullName>
    </submittedName>
</protein>
<dbReference type="EMBL" id="JBJXBP010000003">
    <property type="protein sequence ID" value="KAL3838694.1"/>
    <property type="molecule type" value="Genomic_DNA"/>
</dbReference>
<evidence type="ECO:0000313" key="3">
    <source>
        <dbReference type="Proteomes" id="UP001634393"/>
    </source>
</evidence>
<sequence>MAKPNGVIYSSAKTPQIYNMNQGVNHYKQNNQHLSLLKLKFRNKGIWPLGGKLSGFIESQRSSLVCQSRGTHNTETKEGVRHGDRLNNSSPQSGDDHSIDTAKKISSAQGLAEACKFVYNDAKYMNERARNDIVLLSRGIMRLDARARQDVAILGSEFLKLDARAREDTEKIDNDVKRKAERLHHVATILKKKAQSRLKSVADKHWSDGALEADLKRADFVAKQRAMEDSLMALEIYVCWSCSLSKTFMI</sequence>
<dbReference type="AlphaFoldDB" id="A0ABD3TNQ4"/>
<dbReference type="Proteomes" id="UP001634393">
    <property type="component" value="Unassembled WGS sequence"/>
</dbReference>
<dbReference type="InterPro" id="IPR044973">
    <property type="entry name" value="AAF-like"/>
</dbReference>
<dbReference type="PANTHER" id="PTHR36725:SF1">
    <property type="entry name" value="SENESCENCE-ASSOCIATED PROTEIN AAF, CHLOROLPLASTIC"/>
    <property type="match status" value="1"/>
</dbReference>
<organism evidence="2 3">
    <name type="scientific">Penstemon smallii</name>
    <dbReference type="NCBI Taxonomy" id="265156"/>
    <lineage>
        <taxon>Eukaryota</taxon>
        <taxon>Viridiplantae</taxon>
        <taxon>Streptophyta</taxon>
        <taxon>Embryophyta</taxon>
        <taxon>Tracheophyta</taxon>
        <taxon>Spermatophyta</taxon>
        <taxon>Magnoliopsida</taxon>
        <taxon>eudicotyledons</taxon>
        <taxon>Gunneridae</taxon>
        <taxon>Pentapetalae</taxon>
        <taxon>asterids</taxon>
        <taxon>lamiids</taxon>
        <taxon>Lamiales</taxon>
        <taxon>Plantaginaceae</taxon>
        <taxon>Cheloneae</taxon>
        <taxon>Penstemon</taxon>
    </lineage>
</organism>
<accession>A0ABD3TNQ4</accession>
<feature type="region of interest" description="Disordered" evidence="1">
    <location>
        <begin position="67"/>
        <end position="99"/>
    </location>
</feature>
<reference evidence="2 3" key="1">
    <citation type="submission" date="2024-12" db="EMBL/GenBank/DDBJ databases">
        <title>The unique morphological basis and parallel evolutionary history of personate flowers in Penstemon.</title>
        <authorList>
            <person name="Depatie T.H."/>
            <person name="Wessinger C.A."/>
        </authorList>
    </citation>
    <scope>NUCLEOTIDE SEQUENCE [LARGE SCALE GENOMIC DNA]</scope>
    <source>
        <strain evidence="2">WTNN_2</strain>
        <tissue evidence="2">Leaf</tissue>
    </source>
</reference>
<evidence type="ECO:0000313" key="2">
    <source>
        <dbReference type="EMBL" id="KAL3838694.1"/>
    </source>
</evidence>
<dbReference type="PANTHER" id="PTHR36725">
    <property type="entry name" value="SENESCENCE-ASSOCIATED PROTEIN AAF, CHLOROLPLASTIC"/>
    <property type="match status" value="1"/>
</dbReference>